<dbReference type="Pfam" id="PF00149">
    <property type="entry name" value="Metallophos"/>
    <property type="match status" value="1"/>
</dbReference>
<dbReference type="InterPro" id="IPR041792">
    <property type="entry name" value="MPP_PAP"/>
</dbReference>
<sequence>MTWLSQGDAFRVQFVTTDKVEQTQLMYWPLHKKTKRHAKLITVSGEESNPFVDGGVAKRLMHIHNLKSKQLAKGTVYEYKVGSVVQQQNNTNNNVIWSPVYQFHTPDTSPGFKFIAAADMGVVNAVSMPILKNMAKEQTYDFMTFMGDQAYDLSDMDGTKGDEYMNFAQGLYARLPLLTAPGNHEGAYNFSHYINRFSLMPYQESNSPSPLLYSFDYKSLHLVSLSTEVFFEEDTASAVDQVHTMAHWLEKDLENHRGKWVVVIGHRPLYCSPANDKDCTYKADTLRNGIVSKQDNVTRLTLGLEELFIKHKIDLYLCGHRHNYERSYPVAKNQAVTKEYTNPSSFFQVISGNAGNFDGPDPIDETIPRADWSAVLYRGYGITTLEITPEALELIHWESKQDGTTGREIDRVRLVKDHQEK</sequence>
<dbReference type="SUPFAM" id="SSF49363">
    <property type="entry name" value="Purple acid phosphatase, N-terminal domain"/>
    <property type="match status" value="1"/>
</dbReference>
<dbReference type="GO" id="GO:0046872">
    <property type="term" value="F:metal ion binding"/>
    <property type="evidence" value="ECO:0007669"/>
    <property type="project" value="InterPro"/>
</dbReference>
<dbReference type="InterPro" id="IPR004843">
    <property type="entry name" value="Calcineurin-like_PHP"/>
</dbReference>
<feature type="domain" description="Purple acid phosphatase N-terminal" evidence="6">
    <location>
        <begin position="3"/>
        <end position="105"/>
    </location>
</feature>
<evidence type="ECO:0000313" key="8">
    <source>
        <dbReference type="Proteomes" id="UP001209540"/>
    </source>
</evidence>
<gene>
    <name evidence="7" type="ORF">BDA99DRAFT_435602</name>
</gene>
<reference evidence="7" key="1">
    <citation type="journal article" date="2022" name="IScience">
        <title>Evolution of zygomycete secretomes and the origins of terrestrial fungal ecologies.</title>
        <authorList>
            <person name="Chang Y."/>
            <person name="Wang Y."/>
            <person name="Mondo S."/>
            <person name="Ahrendt S."/>
            <person name="Andreopoulos W."/>
            <person name="Barry K."/>
            <person name="Beard J."/>
            <person name="Benny G.L."/>
            <person name="Blankenship S."/>
            <person name="Bonito G."/>
            <person name="Cuomo C."/>
            <person name="Desiro A."/>
            <person name="Gervers K.A."/>
            <person name="Hundley H."/>
            <person name="Kuo A."/>
            <person name="LaButti K."/>
            <person name="Lang B.F."/>
            <person name="Lipzen A."/>
            <person name="O'Donnell K."/>
            <person name="Pangilinan J."/>
            <person name="Reynolds N."/>
            <person name="Sandor L."/>
            <person name="Smith M.E."/>
            <person name="Tsang A."/>
            <person name="Grigoriev I.V."/>
            <person name="Stajich J.E."/>
            <person name="Spatafora J.W."/>
        </authorList>
    </citation>
    <scope>NUCLEOTIDE SEQUENCE</scope>
    <source>
        <strain evidence="7">RSA 2281</strain>
    </source>
</reference>
<keyword evidence="2" id="KW-0325">Glycoprotein</keyword>
<dbReference type="InterPro" id="IPR025733">
    <property type="entry name" value="PAPs_C"/>
</dbReference>
<keyword evidence="1" id="KW-0732">Signal</keyword>
<evidence type="ECO:0000259" key="5">
    <source>
        <dbReference type="Pfam" id="PF14008"/>
    </source>
</evidence>
<evidence type="ECO:0000259" key="4">
    <source>
        <dbReference type="Pfam" id="PF00149"/>
    </source>
</evidence>
<dbReference type="SUPFAM" id="SSF56300">
    <property type="entry name" value="Metallo-dependent phosphatases"/>
    <property type="match status" value="1"/>
</dbReference>
<dbReference type="CDD" id="cd00839">
    <property type="entry name" value="MPP_PAPs"/>
    <property type="match status" value="1"/>
</dbReference>
<evidence type="ECO:0000256" key="3">
    <source>
        <dbReference type="RuleBase" id="RU361203"/>
    </source>
</evidence>
<dbReference type="Proteomes" id="UP001209540">
    <property type="component" value="Unassembled WGS sequence"/>
</dbReference>
<evidence type="ECO:0000259" key="6">
    <source>
        <dbReference type="Pfam" id="PF16656"/>
    </source>
</evidence>
<name>A0AAD5PFZ2_9FUNG</name>
<dbReference type="GO" id="GO:0003993">
    <property type="term" value="F:acid phosphatase activity"/>
    <property type="evidence" value="ECO:0007669"/>
    <property type="project" value="UniProtKB-EC"/>
</dbReference>
<comment type="caution">
    <text evidence="7">The sequence shown here is derived from an EMBL/GenBank/DDBJ whole genome shotgun (WGS) entry which is preliminary data.</text>
</comment>
<dbReference type="InterPro" id="IPR015914">
    <property type="entry name" value="PAPs_N"/>
</dbReference>
<dbReference type="Gene3D" id="2.60.40.380">
    <property type="entry name" value="Purple acid phosphatase-like, N-terminal"/>
    <property type="match status" value="1"/>
</dbReference>
<dbReference type="Gene3D" id="3.60.21.10">
    <property type="match status" value="1"/>
</dbReference>
<dbReference type="EMBL" id="JAIXMP010000009">
    <property type="protein sequence ID" value="KAI9268098.1"/>
    <property type="molecule type" value="Genomic_DNA"/>
</dbReference>
<dbReference type="EC" id="3.1.3.2" evidence="3"/>
<evidence type="ECO:0000256" key="2">
    <source>
        <dbReference type="ARBA" id="ARBA00023180"/>
    </source>
</evidence>
<comment type="catalytic activity">
    <reaction evidence="3">
        <text>a phosphate monoester + H2O = an alcohol + phosphate</text>
        <dbReference type="Rhea" id="RHEA:15017"/>
        <dbReference type="ChEBI" id="CHEBI:15377"/>
        <dbReference type="ChEBI" id="CHEBI:30879"/>
        <dbReference type="ChEBI" id="CHEBI:43474"/>
        <dbReference type="ChEBI" id="CHEBI:67140"/>
        <dbReference type="EC" id="3.1.3.2"/>
    </reaction>
</comment>
<evidence type="ECO:0000256" key="1">
    <source>
        <dbReference type="ARBA" id="ARBA00022729"/>
    </source>
</evidence>
<feature type="domain" description="Calcineurin-like phosphoesterase" evidence="4">
    <location>
        <begin position="126"/>
        <end position="324"/>
    </location>
</feature>
<dbReference type="Pfam" id="PF14008">
    <property type="entry name" value="Metallophos_C"/>
    <property type="match status" value="1"/>
</dbReference>
<organism evidence="7 8">
    <name type="scientific">Phascolomyces articulosus</name>
    <dbReference type="NCBI Taxonomy" id="60185"/>
    <lineage>
        <taxon>Eukaryota</taxon>
        <taxon>Fungi</taxon>
        <taxon>Fungi incertae sedis</taxon>
        <taxon>Mucoromycota</taxon>
        <taxon>Mucoromycotina</taxon>
        <taxon>Mucoromycetes</taxon>
        <taxon>Mucorales</taxon>
        <taxon>Lichtheimiaceae</taxon>
        <taxon>Phascolomyces</taxon>
    </lineage>
</organism>
<keyword evidence="3" id="KW-0378">Hydrolase</keyword>
<reference evidence="7" key="2">
    <citation type="submission" date="2023-02" db="EMBL/GenBank/DDBJ databases">
        <authorList>
            <consortium name="DOE Joint Genome Institute"/>
            <person name="Mondo S.J."/>
            <person name="Chang Y."/>
            <person name="Wang Y."/>
            <person name="Ahrendt S."/>
            <person name="Andreopoulos W."/>
            <person name="Barry K."/>
            <person name="Beard J."/>
            <person name="Benny G.L."/>
            <person name="Blankenship S."/>
            <person name="Bonito G."/>
            <person name="Cuomo C."/>
            <person name="Desiro A."/>
            <person name="Gervers K.A."/>
            <person name="Hundley H."/>
            <person name="Kuo A."/>
            <person name="LaButti K."/>
            <person name="Lang B.F."/>
            <person name="Lipzen A."/>
            <person name="O'Donnell K."/>
            <person name="Pangilinan J."/>
            <person name="Reynolds N."/>
            <person name="Sandor L."/>
            <person name="Smith M.W."/>
            <person name="Tsang A."/>
            <person name="Grigoriev I.V."/>
            <person name="Stajich J.E."/>
            <person name="Spatafora J.W."/>
        </authorList>
    </citation>
    <scope>NUCLEOTIDE SEQUENCE</scope>
    <source>
        <strain evidence="7">RSA 2281</strain>
    </source>
</reference>
<feature type="domain" description="Purple acid phosphatase C-terminal" evidence="5">
    <location>
        <begin position="347"/>
        <end position="399"/>
    </location>
</feature>
<dbReference type="InterPro" id="IPR029052">
    <property type="entry name" value="Metallo-depent_PP-like"/>
</dbReference>
<proteinExistence type="inferred from homology"/>
<evidence type="ECO:0000313" key="7">
    <source>
        <dbReference type="EMBL" id="KAI9268098.1"/>
    </source>
</evidence>
<dbReference type="AlphaFoldDB" id="A0AAD5PFZ2"/>
<comment type="similarity">
    <text evidence="3">Belongs to the metallophosphoesterase superfamily. Purple acid phosphatase family.</text>
</comment>
<dbReference type="Pfam" id="PF16656">
    <property type="entry name" value="Pur_ac_phosph_N"/>
    <property type="match status" value="1"/>
</dbReference>
<keyword evidence="8" id="KW-1185">Reference proteome</keyword>
<protein>
    <recommendedName>
        <fullName evidence="3">Purple acid phosphatase</fullName>
        <ecNumber evidence="3">3.1.3.2</ecNumber>
    </recommendedName>
</protein>
<accession>A0AAD5PFZ2</accession>
<dbReference type="InterPro" id="IPR008963">
    <property type="entry name" value="Purple_acid_Pase-like_N"/>
</dbReference>
<dbReference type="PANTHER" id="PTHR45867">
    <property type="entry name" value="PURPLE ACID PHOSPHATASE"/>
    <property type="match status" value="1"/>
</dbReference>